<reference evidence="2" key="1">
    <citation type="submission" date="2018-05" db="EMBL/GenBank/DDBJ databases">
        <authorList>
            <person name="Lanie J.A."/>
            <person name="Ng W.-L."/>
            <person name="Kazmierczak K.M."/>
            <person name="Andrzejewski T.M."/>
            <person name="Davidsen T.M."/>
            <person name="Wayne K.J."/>
            <person name="Tettelin H."/>
            <person name="Glass J.I."/>
            <person name="Rusch D."/>
            <person name="Podicherti R."/>
            <person name="Tsui H.-C.T."/>
            <person name="Winkler M.E."/>
        </authorList>
    </citation>
    <scope>NUCLEOTIDE SEQUENCE</scope>
</reference>
<feature type="non-terminal residue" evidence="2">
    <location>
        <position position="190"/>
    </location>
</feature>
<dbReference type="InterPro" id="IPR036390">
    <property type="entry name" value="WH_DNA-bd_sf"/>
</dbReference>
<feature type="compositionally biased region" description="Polar residues" evidence="1">
    <location>
        <begin position="152"/>
        <end position="163"/>
    </location>
</feature>
<sequence length="190" mass="22377">MSQIQKQVLKIDDLSVIKIFDKPFTKQIINCFEDTPKTASEIAHAVAFPKDKIYYHLKKLLAVNIIFIAETEIVKGIEQKRFLPFAKHFEIKYREKKSPLKRISEESEKEITDPNNNITNLENTKSVKLHFKKRNIIDRRRSNDRRNDDNPLTVNDHSSTNKRSVIKRRSQIERRISKNVFDSLIDGKEK</sequence>
<dbReference type="AlphaFoldDB" id="A0A383CY82"/>
<evidence type="ECO:0008006" key="3">
    <source>
        <dbReference type="Google" id="ProtNLM"/>
    </source>
</evidence>
<evidence type="ECO:0000313" key="2">
    <source>
        <dbReference type="EMBL" id="SVE37287.1"/>
    </source>
</evidence>
<accession>A0A383CY82</accession>
<feature type="region of interest" description="Disordered" evidence="1">
    <location>
        <begin position="139"/>
        <end position="166"/>
    </location>
</feature>
<feature type="compositionally biased region" description="Basic and acidic residues" evidence="1">
    <location>
        <begin position="139"/>
        <end position="149"/>
    </location>
</feature>
<dbReference type="EMBL" id="UINC01212803">
    <property type="protein sequence ID" value="SVE37287.1"/>
    <property type="molecule type" value="Genomic_DNA"/>
</dbReference>
<dbReference type="Gene3D" id="1.10.10.10">
    <property type="entry name" value="Winged helix-like DNA-binding domain superfamily/Winged helix DNA-binding domain"/>
    <property type="match status" value="1"/>
</dbReference>
<organism evidence="2">
    <name type="scientific">marine metagenome</name>
    <dbReference type="NCBI Taxonomy" id="408172"/>
    <lineage>
        <taxon>unclassified sequences</taxon>
        <taxon>metagenomes</taxon>
        <taxon>ecological metagenomes</taxon>
    </lineage>
</organism>
<gene>
    <name evidence="2" type="ORF">METZ01_LOCUS490141</name>
</gene>
<evidence type="ECO:0000256" key="1">
    <source>
        <dbReference type="SAM" id="MobiDB-lite"/>
    </source>
</evidence>
<name>A0A383CY82_9ZZZZ</name>
<protein>
    <recommendedName>
        <fullName evidence="3">HTH arsR-type domain-containing protein</fullName>
    </recommendedName>
</protein>
<dbReference type="SUPFAM" id="SSF46785">
    <property type="entry name" value="Winged helix' DNA-binding domain"/>
    <property type="match status" value="1"/>
</dbReference>
<dbReference type="InterPro" id="IPR036388">
    <property type="entry name" value="WH-like_DNA-bd_sf"/>
</dbReference>
<proteinExistence type="predicted"/>